<keyword evidence="4" id="KW-0853">WD repeat</keyword>
<proteinExistence type="inferred from homology"/>
<dbReference type="Pfam" id="PF00400">
    <property type="entry name" value="WD40"/>
    <property type="match status" value="5"/>
</dbReference>
<dbReference type="GO" id="GO:0007095">
    <property type="term" value="P:mitotic G2 DNA damage checkpoint signaling"/>
    <property type="evidence" value="ECO:0007669"/>
    <property type="project" value="TreeGrafter"/>
</dbReference>
<evidence type="ECO:0000313" key="5">
    <source>
        <dbReference type="EMBL" id="CAH1174023.1"/>
    </source>
</evidence>
<comment type="pathway">
    <text evidence="1">Protein modification; protein ubiquitination.</text>
</comment>
<dbReference type="GO" id="GO:0005634">
    <property type="term" value="C:nucleus"/>
    <property type="evidence" value="ECO:0007669"/>
    <property type="project" value="TreeGrafter"/>
</dbReference>
<evidence type="ECO:0000313" key="6">
    <source>
        <dbReference type="Proteomes" id="UP001153737"/>
    </source>
</evidence>
<comment type="similarity">
    <text evidence="3">Belongs to the WD repeat cdt2 family.</text>
</comment>
<dbReference type="GO" id="GO:0043161">
    <property type="term" value="P:proteasome-mediated ubiquitin-dependent protein catabolic process"/>
    <property type="evidence" value="ECO:0007669"/>
    <property type="project" value="TreeGrafter"/>
</dbReference>
<sequence length="677" mass="76038">MFVNQNDVKSFFSQQSGYSLWQSSDAPIKRLICTKQNSYTHLLPQREPDEFYRDTPIFTCKFSPKEGNEHFLALANEDGKLVIHDSNAKERHGIHAHNNAIFDLAWMFNEMKLVTASGDHTSKIYDIGNGEIKCQRTFCGHTRSVKTVTFRKDDTSVFATGGRDGNIILWDIRADTSSTVGRADGIINNSHSSKTFTPSKSRKKFSTPTKSIIKSVTGLVFQENNTLISCGAGDGILKIWDLRKNYTTYKKDALPKSTIPYPGNTTKNGYSSLIIDDAGIKLYANCLDNTIYCYNVGTYSTDPIMWYTGHQNSTFYVKSCLSKNGSYIMSGSSDENAYIWSTKRTNPLVKLTGHSAEVTCVAWSDKNNLLVTCSDDMTHKIWTTGPEQLPDDWEINGKGVAEILPLKNTGNMKYRSTKRPSLDEPEYTPKKTFTECCKCNNITASMFCENCDNNSKRKNSCELQSANKMVQTEFGPRRLFANINDSNIEKADSSADTFEDINSKNHYEPPCKVPKLENCFGEINISGSHAECKNDYSSTTDAVDSEQTADHSLLKVLPGQNKDVMINSPTTNLPNYVIDGVAPHLNFSPPKKKCQDWLTRLRIDKMLRQEMFDKTVGACTPKQNRPDVKGRKYLTPRSPILKYFKVTNSPHKCDGACSKYHNSCSSALNSTDWKQTD</sequence>
<dbReference type="AlphaFoldDB" id="A0A9P0DVS3"/>
<dbReference type="PANTHER" id="PTHR22852:SF0">
    <property type="entry name" value="DENTICLELESS PROTEIN HOMOLOG"/>
    <property type="match status" value="1"/>
</dbReference>
<accession>A0A9P0DVS3</accession>
<reference evidence="5" key="1">
    <citation type="submission" date="2022-01" db="EMBL/GenBank/DDBJ databases">
        <authorList>
            <person name="King R."/>
        </authorList>
    </citation>
    <scope>NUCLEOTIDE SEQUENCE</scope>
</reference>
<feature type="repeat" description="WD" evidence="4">
    <location>
        <begin position="216"/>
        <end position="250"/>
    </location>
</feature>
<feature type="repeat" description="WD" evidence="4">
    <location>
        <begin position="351"/>
        <end position="382"/>
    </location>
</feature>
<dbReference type="PROSITE" id="PS50294">
    <property type="entry name" value="WD_REPEATS_REGION"/>
    <property type="match status" value="2"/>
</dbReference>
<dbReference type="Proteomes" id="UP001153737">
    <property type="component" value="Chromosome 6"/>
</dbReference>
<dbReference type="OrthoDB" id="2096344at2759"/>
<keyword evidence="2" id="KW-0833">Ubl conjugation pathway</keyword>
<dbReference type="InterPro" id="IPR036322">
    <property type="entry name" value="WD40_repeat_dom_sf"/>
</dbReference>
<evidence type="ECO:0000256" key="4">
    <source>
        <dbReference type="PROSITE-ProRule" id="PRU00221"/>
    </source>
</evidence>
<dbReference type="SMART" id="SM00320">
    <property type="entry name" value="WD40"/>
    <property type="match status" value="6"/>
</dbReference>
<evidence type="ECO:0000256" key="1">
    <source>
        <dbReference type="ARBA" id="ARBA00004906"/>
    </source>
</evidence>
<organism evidence="5 6">
    <name type="scientific">Phaedon cochleariae</name>
    <name type="common">Mustard beetle</name>
    <dbReference type="NCBI Taxonomy" id="80249"/>
    <lineage>
        <taxon>Eukaryota</taxon>
        <taxon>Metazoa</taxon>
        <taxon>Ecdysozoa</taxon>
        <taxon>Arthropoda</taxon>
        <taxon>Hexapoda</taxon>
        <taxon>Insecta</taxon>
        <taxon>Pterygota</taxon>
        <taxon>Neoptera</taxon>
        <taxon>Endopterygota</taxon>
        <taxon>Coleoptera</taxon>
        <taxon>Polyphaga</taxon>
        <taxon>Cucujiformia</taxon>
        <taxon>Chrysomeloidea</taxon>
        <taxon>Chrysomelidae</taxon>
        <taxon>Chrysomelinae</taxon>
        <taxon>Chrysomelini</taxon>
        <taxon>Phaedon</taxon>
    </lineage>
</organism>
<dbReference type="PROSITE" id="PS50082">
    <property type="entry name" value="WD_REPEATS_2"/>
    <property type="match status" value="4"/>
</dbReference>
<dbReference type="GO" id="GO:0030674">
    <property type="term" value="F:protein-macromolecule adaptor activity"/>
    <property type="evidence" value="ECO:0007669"/>
    <property type="project" value="TreeGrafter"/>
</dbReference>
<name>A0A9P0DVS3_PHACE</name>
<dbReference type="InterPro" id="IPR001680">
    <property type="entry name" value="WD40_rpt"/>
</dbReference>
<dbReference type="Gene3D" id="2.130.10.10">
    <property type="entry name" value="YVTN repeat-like/Quinoprotein amine dehydrogenase"/>
    <property type="match status" value="2"/>
</dbReference>
<dbReference type="PANTHER" id="PTHR22852">
    <property type="entry name" value="LETHAL 2 DENTICLELESS PROTEIN RETINOIC ACID-REGULATED NUCLEAR MATRIX-ASSOCIATED PROTEIN"/>
    <property type="match status" value="1"/>
</dbReference>
<reference evidence="5" key="2">
    <citation type="submission" date="2022-10" db="EMBL/GenBank/DDBJ databases">
        <authorList>
            <consortium name="ENA_rothamsted_submissions"/>
            <consortium name="culmorum"/>
            <person name="King R."/>
        </authorList>
    </citation>
    <scope>NUCLEOTIDE SEQUENCE</scope>
</reference>
<dbReference type="CDD" id="cd00200">
    <property type="entry name" value="WD40"/>
    <property type="match status" value="1"/>
</dbReference>
<dbReference type="SUPFAM" id="SSF50978">
    <property type="entry name" value="WD40 repeat-like"/>
    <property type="match status" value="1"/>
</dbReference>
<evidence type="ECO:0000256" key="3">
    <source>
        <dbReference type="ARBA" id="ARBA00038344"/>
    </source>
</evidence>
<feature type="repeat" description="WD" evidence="4">
    <location>
        <begin position="94"/>
        <end position="135"/>
    </location>
</feature>
<dbReference type="InterPro" id="IPR051865">
    <property type="entry name" value="WD-repeat_CDT2_adapter"/>
</dbReference>
<feature type="repeat" description="WD" evidence="4">
    <location>
        <begin position="138"/>
        <end position="180"/>
    </location>
</feature>
<keyword evidence="6" id="KW-1185">Reference proteome</keyword>
<dbReference type="EMBL" id="OU896712">
    <property type="protein sequence ID" value="CAH1174023.1"/>
    <property type="molecule type" value="Genomic_DNA"/>
</dbReference>
<evidence type="ECO:0000256" key="2">
    <source>
        <dbReference type="ARBA" id="ARBA00022786"/>
    </source>
</evidence>
<protein>
    <recommendedName>
        <fullName evidence="7">Protein lethal(2)denticleless</fullName>
    </recommendedName>
</protein>
<gene>
    <name evidence="5" type="ORF">PHAECO_LOCUS10120</name>
</gene>
<dbReference type="InterPro" id="IPR015943">
    <property type="entry name" value="WD40/YVTN_repeat-like_dom_sf"/>
</dbReference>
<evidence type="ECO:0008006" key="7">
    <source>
        <dbReference type="Google" id="ProtNLM"/>
    </source>
</evidence>